<dbReference type="Gene3D" id="2.40.50.140">
    <property type="entry name" value="Nucleic acid-binding proteins"/>
    <property type="match status" value="1"/>
</dbReference>
<dbReference type="EMBL" id="SEOL01000002">
    <property type="protein sequence ID" value="MBL0848779.1"/>
    <property type="molecule type" value="Genomic_DNA"/>
</dbReference>
<protein>
    <recommendedName>
        <fullName evidence="4">Translation initiation factor IF-1</fullName>
    </recommendedName>
</protein>
<evidence type="ECO:0000259" key="5">
    <source>
        <dbReference type="PROSITE" id="PS50832"/>
    </source>
</evidence>
<evidence type="ECO:0000256" key="3">
    <source>
        <dbReference type="ARBA" id="ARBA00022917"/>
    </source>
</evidence>
<dbReference type="GO" id="GO:0019843">
    <property type="term" value="F:rRNA binding"/>
    <property type="evidence" value="ECO:0007669"/>
    <property type="project" value="UniProtKB-UniRule"/>
</dbReference>
<keyword evidence="4" id="KW-0963">Cytoplasm</keyword>
<evidence type="ECO:0000313" key="6">
    <source>
        <dbReference type="EMBL" id="MBL0848779.1"/>
    </source>
</evidence>
<dbReference type="InterPro" id="IPR012340">
    <property type="entry name" value="NA-bd_OB-fold"/>
</dbReference>
<dbReference type="SUPFAM" id="SSF50249">
    <property type="entry name" value="Nucleic acid-binding proteins"/>
    <property type="match status" value="1"/>
</dbReference>
<dbReference type="GO" id="GO:0005829">
    <property type="term" value="C:cytosol"/>
    <property type="evidence" value="ECO:0007669"/>
    <property type="project" value="TreeGrafter"/>
</dbReference>
<dbReference type="PANTHER" id="PTHR33370">
    <property type="entry name" value="TRANSLATION INITIATION FACTOR IF-1, CHLOROPLASTIC"/>
    <property type="match status" value="1"/>
</dbReference>
<proteinExistence type="inferred from homology"/>
<comment type="caution">
    <text evidence="6">The sequence shown here is derived from an EMBL/GenBank/DDBJ whole genome shotgun (WGS) entry which is preliminary data.</text>
</comment>
<evidence type="ECO:0000256" key="4">
    <source>
        <dbReference type="HAMAP-Rule" id="MF_00075"/>
    </source>
</evidence>
<keyword evidence="2 4" id="KW-0396">Initiation factor</keyword>
<dbReference type="HAMAP" id="MF_00075">
    <property type="entry name" value="IF_1"/>
    <property type="match status" value="1"/>
</dbReference>
<evidence type="ECO:0000313" key="7">
    <source>
        <dbReference type="Proteomes" id="UP000736856"/>
    </source>
</evidence>
<reference evidence="6" key="1">
    <citation type="submission" date="2019-02" db="EMBL/GenBank/DDBJ databases">
        <title>A novel Candidatus Liberibacter species associated with the New Zealand native fuchsia psyllid, Ctenarytaina fuchsiae.</title>
        <authorList>
            <person name="Thompson S.M."/>
            <person name="Jorgensen N."/>
            <person name="David C."/>
            <person name="Bulman S.R."/>
            <person name="Smith G.R."/>
        </authorList>
    </citation>
    <scope>NUCLEOTIDE SEQUENCE</scope>
    <source>
        <strain evidence="6">Oxford</strain>
    </source>
</reference>
<feature type="domain" description="S1-like" evidence="5">
    <location>
        <begin position="51"/>
        <end position="91"/>
    </location>
</feature>
<sequence>MPKEEILEFSGIVYELLPNANFRVRLVPDEDNASADSEDIDVLLRSGDSVVLAYTSGRMRKNRIRISVGDKVKLAMNPCDMTRARITYRFK</sequence>
<keyword evidence="4" id="KW-0694">RNA-binding</keyword>
<dbReference type="InterPro" id="IPR004368">
    <property type="entry name" value="TIF_IF1"/>
</dbReference>
<dbReference type="Proteomes" id="UP000736856">
    <property type="component" value="Unassembled WGS sequence"/>
</dbReference>
<dbReference type="AlphaFoldDB" id="A0A937AEA5"/>
<comment type="subcellular location">
    <subcellularLocation>
        <location evidence="4">Cytoplasm</location>
    </subcellularLocation>
</comment>
<dbReference type="PANTHER" id="PTHR33370:SF1">
    <property type="entry name" value="TRANSLATION INITIATION FACTOR IF-1, CHLOROPLASTIC"/>
    <property type="match status" value="1"/>
</dbReference>
<dbReference type="InterPro" id="IPR006196">
    <property type="entry name" value="RNA-binding_domain_S1_IF1"/>
</dbReference>
<gene>
    <name evidence="4" type="primary">infA</name>
    <name evidence="6" type="ORF">EU981_01555</name>
</gene>
<dbReference type="GO" id="GO:0003743">
    <property type="term" value="F:translation initiation factor activity"/>
    <property type="evidence" value="ECO:0007669"/>
    <property type="project" value="UniProtKB-UniRule"/>
</dbReference>
<comment type="similarity">
    <text evidence="1 4">Belongs to the IF-1 family.</text>
</comment>
<name>A0A937AEA5_9HYPH</name>
<evidence type="ECO:0000256" key="2">
    <source>
        <dbReference type="ARBA" id="ARBA00022540"/>
    </source>
</evidence>
<keyword evidence="3 4" id="KW-0648">Protein biosynthesis</keyword>
<comment type="function">
    <text evidence="4">One of the essential components for the initiation of protein synthesis. Stabilizes the binding of IF-2 and IF-3 on the 30S subunit to which N-formylmethionyl-tRNA(fMet) subsequently binds. Helps modulate mRNA selection, yielding the 30S pre-initiation complex (PIC). Upon addition of the 50S ribosomal subunit IF-1, IF-2 and IF-3 are released leaving the mature 70S translation initiation complex.</text>
</comment>
<comment type="subunit">
    <text evidence="4">Component of the 30S ribosomal translation pre-initiation complex which assembles on the 30S ribosome in the order IF-2 and IF-3, IF-1 and N-formylmethionyl-tRNA(fMet); mRNA recruitment can occur at any time during PIC assembly.</text>
</comment>
<keyword evidence="4" id="KW-0699">rRNA-binding</keyword>
<organism evidence="6 7">
    <name type="scientific">Candidatus Liberibacter ctenarytainae</name>
    <dbReference type="NCBI Taxonomy" id="2020335"/>
    <lineage>
        <taxon>Bacteria</taxon>
        <taxon>Pseudomonadati</taxon>
        <taxon>Pseudomonadota</taxon>
        <taxon>Alphaproteobacteria</taxon>
        <taxon>Hyphomicrobiales</taxon>
        <taxon>Rhizobiaceae</taxon>
        <taxon>Liberibacter</taxon>
    </lineage>
</organism>
<accession>A0A937AEA5</accession>
<dbReference type="GO" id="GO:0043022">
    <property type="term" value="F:ribosome binding"/>
    <property type="evidence" value="ECO:0007669"/>
    <property type="project" value="UniProtKB-UniRule"/>
</dbReference>
<dbReference type="Pfam" id="PF01176">
    <property type="entry name" value="eIF-1a"/>
    <property type="match status" value="1"/>
</dbReference>
<evidence type="ECO:0000256" key="1">
    <source>
        <dbReference type="ARBA" id="ARBA00010939"/>
    </source>
</evidence>
<dbReference type="PROSITE" id="PS50832">
    <property type="entry name" value="S1_IF1_TYPE"/>
    <property type="match status" value="1"/>
</dbReference>